<feature type="domain" description="Phage tail collar" evidence="1">
    <location>
        <begin position="13"/>
        <end position="63"/>
    </location>
</feature>
<dbReference type="SUPFAM" id="SSF88874">
    <property type="entry name" value="Receptor-binding domain of short tail fibre protein gp12"/>
    <property type="match status" value="1"/>
</dbReference>
<dbReference type="Pfam" id="PF07484">
    <property type="entry name" value="Collar"/>
    <property type="match status" value="1"/>
</dbReference>
<keyword evidence="3" id="KW-1185">Reference proteome</keyword>
<proteinExistence type="predicted"/>
<dbReference type="RefSeq" id="WP_101299410.1">
    <property type="nucleotide sequence ID" value="NZ_NXGX01000001.1"/>
</dbReference>
<evidence type="ECO:0000313" key="3">
    <source>
        <dbReference type="Proteomes" id="UP000233332"/>
    </source>
</evidence>
<evidence type="ECO:0000259" key="1">
    <source>
        <dbReference type="Pfam" id="PF07484"/>
    </source>
</evidence>
<dbReference type="EMBL" id="NXGX01000001">
    <property type="protein sequence ID" value="PKR60138.1"/>
    <property type="molecule type" value="Genomic_DNA"/>
</dbReference>
<gene>
    <name evidence="2" type="ORF">COO92_01875</name>
</gene>
<reference evidence="2 3" key="1">
    <citation type="submission" date="2017-09" db="EMBL/GenBank/DDBJ databases">
        <title>Biodiversity and function of Thalassospira species in the particle-attached aromatic-hydrocarbon-degrading consortia from the surface seawater of the China South Sea.</title>
        <authorList>
            <person name="Dong C."/>
            <person name="Lai Q."/>
            <person name="Shao Z."/>
        </authorList>
    </citation>
    <scope>NUCLEOTIDE SEQUENCE [LARGE SCALE GENOMIC DNA]</scope>
    <source>
        <strain evidence="2 3">139Z-12</strain>
    </source>
</reference>
<dbReference type="InterPro" id="IPR037053">
    <property type="entry name" value="Phage_tail_collar_dom_sf"/>
</dbReference>
<accession>A0A2N3LBJ4</accession>
<evidence type="ECO:0000313" key="2">
    <source>
        <dbReference type="EMBL" id="PKR60138.1"/>
    </source>
</evidence>
<name>A0A2N3LBJ4_9PROT</name>
<dbReference type="AlphaFoldDB" id="A0A2N3LBJ4"/>
<protein>
    <recommendedName>
        <fullName evidence="1">Phage tail collar domain-containing protein</fullName>
    </recommendedName>
</protein>
<organism evidence="2 3">
    <name type="scientific">Thalassospira lohafexi</name>
    <dbReference type="NCBI Taxonomy" id="744227"/>
    <lineage>
        <taxon>Bacteria</taxon>
        <taxon>Pseudomonadati</taxon>
        <taxon>Pseudomonadota</taxon>
        <taxon>Alphaproteobacteria</taxon>
        <taxon>Rhodospirillales</taxon>
        <taxon>Thalassospiraceae</taxon>
        <taxon>Thalassospira</taxon>
    </lineage>
</organism>
<sequence>MGPDTYIASMACTASNFAPVGTMLCKGQIVSINDFPALFSLISNIYGGDGRATFGLPDMRGRTAVGVGQGTGLTTVFLGQPRGAELATVPIPLHNHKASTEATSQTFPVYGDIQNPGGKVLSNANLNISSTSFSGTASVSGTVPVTGTTPVTLNGYLTVNNNDGASPVPQINGSFAKATAGGTPVNMFDTARAPNDVPGAFVSVSGDIPATGKTVDGSGFSVDTSGLSVSATGYAETNGLDVDIPPSDFELGVFIPANTFEVSVGDTGEPDAQIGIIPPQLGVYWLIAVDGLYPPRP</sequence>
<comment type="caution">
    <text evidence="2">The sequence shown here is derived from an EMBL/GenBank/DDBJ whole genome shotgun (WGS) entry which is preliminary data.</text>
</comment>
<dbReference type="Proteomes" id="UP000233332">
    <property type="component" value="Unassembled WGS sequence"/>
</dbReference>
<dbReference type="InterPro" id="IPR011083">
    <property type="entry name" value="Phage_tail_collar_dom"/>
</dbReference>
<dbReference type="Gene3D" id="3.90.1340.10">
    <property type="entry name" value="Phage tail collar domain"/>
    <property type="match status" value="1"/>
</dbReference>